<feature type="binding site" evidence="10">
    <location>
        <position position="101"/>
    </location>
    <ligand>
        <name>a ubiquinone</name>
        <dbReference type="ChEBI" id="CHEBI:16389"/>
        <note>ligand shared with IP/SDHB</note>
    </ligand>
</feature>
<dbReference type="Proteomes" id="UP000243217">
    <property type="component" value="Unassembled WGS sequence"/>
</dbReference>
<dbReference type="GO" id="GO:0006121">
    <property type="term" value="P:mitochondrial electron transport, succinate to ubiquinone"/>
    <property type="evidence" value="ECO:0007669"/>
    <property type="project" value="TreeGrafter"/>
</dbReference>
<evidence type="ECO:0000313" key="13">
    <source>
        <dbReference type="EMBL" id="OQR89964.1"/>
    </source>
</evidence>
<dbReference type="Pfam" id="PF05328">
    <property type="entry name" value="CybS"/>
    <property type="match status" value="1"/>
</dbReference>
<feature type="binding site" description="axial binding residue" evidence="11">
    <location>
        <position position="89"/>
    </location>
    <ligand>
        <name>heme b</name>
        <dbReference type="ChEBI" id="CHEBI:60344"/>
        <note>ligand shared with SDHC</note>
    </ligand>
    <ligandPart>
        <name>Fe</name>
        <dbReference type="ChEBI" id="CHEBI:18248"/>
    </ligandPart>
</feature>
<dbReference type="STRING" id="74557.A0A1V9YVU4"/>
<protein>
    <recommendedName>
        <fullName evidence="12">Succinate dehydrogenase [ubiquinone] cytochrome b small subunit</fullName>
    </recommendedName>
</protein>
<dbReference type="Gene3D" id="1.20.1300.10">
    <property type="entry name" value="Fumarate reductase/succinate dehydrogenase, transmembrane subunit"/>
    <property type="match status" value="1"/>
</dbReference>
<dbReference type="EMBL" id="JNBS01002623">
    <property type="protein sequence ID" value="OQR89964.1"/>
    <property type="molecule type" value="Genomic_DNA"/>
</dbReference>
<dbReference type="PANTHER" id="PTHR13337">
    <property type="entry name" value="SUCCINATE DEHYDROGENASE"/>
    <property type="match status" value="1"/>
</dbReference>
<dbReference type="OrthoDB" id="18577at2759"/>
<keyword evidence="6 12" id="KW-0809">Transit peptide</keyword>
<comment type="subcellular location">
    <subcellularLocation>
        <location evidence="1 12">Mitochondrion inner membrane</location>
        <topology evidence="1 12">Multi-pass membrane protein</topology>
    </subcellularLocation>
</comment>
<reference evidence="13 14" key="1">
    <citation type="journal article" date="2014" name="Genome Biol. Evol.">
        <title>The secreted proteins of Achlya hypogyna and Thraustotheca clavata identify the ancestral oomycete secretome and reveal gene acquisitions by horizontal gene transfer.</title>
        <authorList>
            <person name="Misner I."/>
            <person name="Blouin N."/>
            <person name="Leonard G."/>
            <person name="Richards T.A."/>
            <person name="Lane C.E."/>
        </authorList>
    </citation>
    <scope>NUCLEOTIDE SEQUENCE [LARGE SCALE GENOMIC DNA]</scope>
    <source>
        <strain evidence="13 14">ATCC 34112</strain>
    </source>
</reference>
<dbReference type="AlphaFoldDB" id="A0A1V9YVU4"/>
<evidence type="ECO:0000256" key="11">
    <source>
        <dbReference type="PIRSR" id="PIRSR607992-2"/>
    </source>
</evidence>
<evidence type="ECO:0000313" key="14">
    <source>
        <dbReference type="Proteomes" id="UP000243217"/>
    </source>
</evidence>
<keyword evidence="9 12" id="KW-0472">Membrane</keyword>
<evidence type="ECO:0000256" key="1">
    <source>
        <dbReference type="ARBA" id="ARBA00004448"/>
    </source>
</evidence>
<gene>
    <name evidence="13" type="ORF">THRCLA_09495</name>
</gene>
<evidence type="ECO:0000256" key="2">
    <source>
        <dbReference type="ARBA" id="ARBA00007294"/>
    </source>
</evidence>
<comment type="caution">
    <text evidence="13">The sequence shown here is derived from an EMBL/GenBank/DDBJ whole genome shotgun (WGS) entry which is preliminary data.</text>
</comment>
<keyword evidence="11" id="KW-0479">Metal-binding</keyword>
<feature type="transmembrane region" description="Helical" evidence="12">
    <location>
        <begin position="54"/>
        <end position="74"/>
    </location>
</feature>
<evidence type="ECO:0000256" key="6">
    <source>
        <dbReference type="ARBA" id="ARBA00022946"/>
    </source>
</evidence>
<evidence type="ECO:0000256" key="8">
    <source>
        <dbReference type="ARBA" id="ARBA00023128"/>
    </source>
</evidence>
<keyword evidence="4 12" id="KW-0812">Transmembrane</keyword>
<evidence type="ECO:0000256" key="12">
    <source>
        <dbReference type="RuleBase" id="RU364031"/>
    </source>
</evidence>
<keyword evidence="7 12" id="KW-1133">Transmembrane helix</keyword>
<evidence type="ECO:0000256" key="10">
    <source>
        <dbReference type="PIRSR" id="PIRSR607992-1"/>
    </source>
</evidence>
<dbReference type="InterPro" id="IPR007992">
    <property type="entry name" value="CybS"/>
</dbReference>
<keyword evidence="8 12" id="KW-0496">Mitochondrion</keyword>
<dbReference type="GO" id="GO:0005743">
    <property type="term" value="C:mitochondrial inner membrane"/>
    <property type="evidence" value="ECO:0007669"/>
    <property type="project" value="UniProtKB-SubCell"/>
</dbReference>
<dbReference type="GO" id="GO:0048039">
    <property type="term" value="F:ubiquinone binding"/>
    <property type="evidence" value="ECO:0007669"/>
    <property type="project" value="TreeGrafter"/>
</dbReference>
<feature type="transmembrane region" description="Helical" evidence="12">
    <location>
        <begin position="110"/>
        <end position="128"/>
    </location>
</feature>
<evidence type="ECO:0000256" key="5">
    <source>
        <dbReference type="ARBA" id="ARBA00022792"/>
    </source>
</evidence>
<dbReference type="GO" id="GO:0020037">
    <property type="term" value="F:heme binding"/>
    <property type="evidence" value="ECO:0007669"/>
    <property type="project" value="TreeGrafter"/>
</dbReference>
<keyword evidence="3" id="KW-0813">Transport</keyword>
<organism evidence="13 14">
    <name type="scientific">Thraustotheca clavata</name>
    <dbReference type="NCBI Taxonomy" id="74557"/>
    <lineage>
        <taxon>Eukaryota</taxon>
        <taxon>Sar</taxon>
        <taxon>Stramenopiles</taxon>
        <taxon>Oomycota</taxon>
        <taxon>Saprolegniomycetes</taxon>
        <taxon>Saprolegniales</taxon>
        <taxon>Achlyaceae</taxon>
        <taxon>Thraustotheca</taxon>
    </lineage>
</organism>
<evidence type="ECO:0000256" key="7">
    <source>
        <dbReference type="ARBA" id="ARBA00022989"/>
    </source>
</evidence>
<accession>A0A1V9YVU4</accession>
<name>A0A1V9YVU4_9STRA</name>
<dbReference type="PANTHER" id="PTHR13337:SF2">
    <property type="entry name" value="SUCCINATE DEHYDROGENASE [UBIQUINONE] CYTOCHROME B SMALL SUBUNIT, MITOCHONDRIAL"/>
    <property type="match status" value="1"/>
</dbReference>
<comment type="similarity">
    <text evidence="2 12">Belongs to the CybS family.</text>
</comment>
<keyword evidence="11" id="KW-0408">Iron</keyword>
<evidence type="ECO:0000256" key="3">
    <source>
        <dbReference type="ARBA" id="ARBA00022448"/>
    </source>
</evidence>
<dbReference type="GO" id="GO:0006099">
    <property type="term" value="P:tricarboxylic acid cycle"/>
    <property type="evidence" value="ECO:0007669"/>
    <property type="project" value="TreeGrafter"/>
</dbReference>
<proteinExistence type="inferred from homology"/>
<evidence type="ECO:0000256" key="9">
    <source>
        <dbReference type="ARBA" id="ARBA00023136"/>
    </source>
</evidence>
<sequence>MMMSRLNATRRVMQQTRGFRKGNPIKFTENQQTVGPQAILYADNNKTTMLVGKVAAVGILGLIPVALALSPSALNTPVDYALGVLIPVHAHVSMNAVLSDYIPKMHQLPFRLSALAGTTAFFLGLLVVNVNGVGITESIKTIWREAPKKESH</sequence>
<comment type="caution">
    <text evidence="12">Lacks conserved residue(s) required for the propagation of feature annotation.</text>
</comment>
<dbReference type="GO" id="GO:0046872">
    <property type="term" value="F:metal ion binding"/>
    <property type="evidence" value="ECO:0007669"/>
    <property type="project" value="UniProtKB-KW"/>
</dbReference>
<keyword evidence="5 12" id="KW-0999">Mitochondrion inner membrane</keyword>
<dbReference type="InterPro" id="IPR034804">
    <property type="entry name" value="SQR/QFR_C/D"/>
</dbReference>
<keyword evidence="14" id="KW-1185">Reference proteome</keyword>
<evidence type="ECO:0000256" key="4">
    <source>
        <dbReference type="ARBA" id="ARBA00022692"/>
    </source>
</evidence>